<organism evidence="2 3">
    <name type="scientific">Melipona bicolor</name>
    <dbReference type="NCBI Taxonomy" id="60889"/>
    <lineage>
        <taxon>Eukaryota</taxon>
        <taxon>Metazoa</taxon>
        <taxon>Ecdysozoa</taxon>
        <taxon>Arthropoda</taxon>
        <taxon>Hexapoda</taxon>
        <taxon>Insecta</taxon>
        <taxon>Pterygota</taxon>
        <taxon>Neoptera</taxon>
        <taxon>Endopterygota</taxon>
        <taxon>Hymenoptera</taxon>
        <taxon>Apocrita</taxon>
        <taxon>Aculeata</taxon>
        <taxon>Apoidea</taxon>
        <taxon>Anthophila</taxon>
        <taxon>Apidae</taxon>
        <taxon>Melipona</taxon>
    </lineage>
</organism>
<name>A0AA40KUA8_9HYME</name>
<comment type="caution">
    <text evidence="2">The sequence shown here is derived from an EMBL/GenBank/DDBJ whole genome shotgun (WGS) entry which is preliminary data.</text>
</comment>
<sequence length="78" mass="8652">MALPRKERGTGFIGQNIETISTDGSRVWISRWNSAAFVLEPPVVEVQCDDNNNKNSRSRANGSSHPTATLTTRQTCFQ</sequence>
<feature type="region of interest" description="Disordered" evidence="1">
    <location>
        <begin position="48"/>
        <end position="78"/>
    </location>
</feature>
<evidence type="ECO:0000313" key="3">
    <source>
        <dbReference type="Proteomes" id="UP001177670"/>
    </source>
</evidence>
<reference evidence="2" key="1">
    <citation type="submission" date="2021-10" db="EMBL/GenBank/DDBJ databases">
        <title>Melipona bicolor Genome sequencing and assembly.</title>
        <authorList>
            <person name="Araujo N.S."/>
            <person name="Arias M.C."/>
        </authorList>
    </citation>
    <scope>NUCLEOTIDE SEQUENCE</scope>
    <source>
        <strain evidence="2">USP_2M_L1-L4_2017</strain>
        <tissue evidence="2">Whole body</tissue>
    </source>
</reference>
<protein>
    <submittedName>
        <fullName evidence="2">Uncharacterized protein</fullName>
    </submittedName>
</protein>
<evidence type="ECO:0000313" key="2">
    <source>
        <dbReference type="EMBL" id="KAK1133019.1"/>
    </source>
</evidence>
<keyword evidence="3" id="KW-1185">Reference proteome</keyword>
<dbReference type="EMBL" id="JAHYIQ010000004">
    <property type="protein sequence ID" value="KAK1133019.1"/>
    <property type="molecule type" value="Genomic_DNA"/>
</dbReference>
<dbReference type="Proteomes" id="UP001177670">
    <property type="component" value="Unassembled WGS sequence"/>
</dbReference>
<accession>A0AA40KUA8</accession>
<gene>
    <name evidence="2" type="ORF">K0M31_014383</name>
</gene>
<proteinExistence type="predicted"/>
<evidence type="ECO:0000256" key="1">
    <source>
        <dbReference type="SAM" id="MobiDB-lite"/>
    </source>
</evidence>
<feature type="compositionally biased region" description="Polar residues" evidence="1">
    <location>
        <begin position="49"/>
        <end position="78"/>
    </location>
</feature>
<dbReference type="AlphaFoldDB" id="A0AA40KUA8"/>